<dbReference type="AlphaFoldDB" id="A0A1F5Z1B6"/>
<protein>
    <recommendedName>
        <fullName evidence="2">Flagellar Assembly Protein A N-terminal region domain-containing protein</fullName>
    </recommendedName>
</protein>
<gene>
    <name evidence="3" type="ORF">A3F83_05270</name>
</gene>
<name>A0A1F5Z1B6_9BACT</name>
<dbReference type="InterPro" id="IPR046865">
    <property type="entry name" value="FapA_b_solenoid"/>
</dbReference>
<evidence type="ECO:0000313" key="3">
    <source>
        <dbReference type="EMBL" id="OGG05977.1"/>
    </source>
</evidence>
<dbReference type="InterPro" id="IPR005646">
    <property type="entry name" value="FapA"/>
</dbReference>
<dbReference type="EMBL" id="MFIX01000034">
    <property type="protein sequence ID" value="OGG05977.1"/>
    <property type="molecule type" value="Genomic_DNA"/>
</dbReference>
<sequence length="467" mass="51603">MAEEWRKINILFKEEELEAWLVVPFFGEEGAVKAILTAEDAFKALKAKGVENGILEDEIQRIFRDAVFEQEVLVARGTPPVQGEDGKIEYYFKTSREMRPKEDEDGRIDYREISFLENVKQGDKLCRKIPATSGRAGISVTKKPIPPQEGRTALLPQGPNTEIAPADSDLLIAAGNGCVTINQAKLVEVQPKLEIKGDVDFSTGNINFVGALVINGDVKAGFKVAVSGDLEINGTVEDAEVRCGGNALLKMGFTGHNKGLVTTAGDLTVKFAQNQQIQCEGNLYLGGELMHCDTKVGGDVIASGRKGAIIGGQVQARGSIEVCQLGSINFTPTVIEAGCNFKALERKQEIRQELEKIKINQEKVKNALYVLARLKIKMQGNLPPDQLTLYNRLQDTVQYYPRYREQLTSENDKLDAEIAQHKNSSVTIHQVLYPGVKVLIGRYPRVFKEQMQHAVLREVRGEIIPVL</sequence>
<dbReference type="PANTHER" id="PTHR38032">
    <property type="entry name" value="POLYMERASE-RELATED"/>
    <property type="match status" value="1"/>
</dbReference>
<accession>A0A1F5Z1B6</accession>
<dbReference type="STRING" id="1817867.A3F83_05270"/>
<dbReference type="Proteomes" id="UP000179129">
    <property type="component" value="Unassembled WGS sequence"/>
</dbReference>
<feature type="coiled-coil region" evidence="1">
    <location>
        <begin position="340"/>
        <end position="367"/>
    </location>
</feature>
<comment type="caution">
    <text evidence="3">The sequence shown here is derived from an EMBL/GenBank/DDBJ whole genome shotgun (WGS) entry which is preliminary data.</text>
</comment>
<dbReference type="PANTHER" id="PTHR38032:SF1">
    <property type="entry name" value="RNA-BINDING PROTEIN KHPB N-TERMINAL DOMAIN-CONTAINING PROTEIN"/>
    <property type="match status" value="1"/>
</dbReference>
<dbReference type="InterPro" id="IPR046866">
    <property type="entry name" value="FapA_N"/>
</dbReference>
<feature type="domain" description="Flagellar Assembly Protein A N-terminal region" evidence="2">
    <location>
        <begin position="34"/>
        <end position="182"/>
    </location>
</feature>
<dbReference type="Pfam" id="PF20250">
    <property type="entry name" value="FapA_N"/>
    <property type="match status" value="1"/>
</dbReference>
<evidence type="ECO:0000256" key="1">
    <source>
        <dbReference type="SAM" id="Coils"/>
    </source>
</evidence>
<evidence type="ECO:0000259" key="2">
    <source>
        <dbReference type="Pfam" id="PF20250"/>
    </source>
</evidence>
<organism evidence="3 4">
    <name type="scientific">Candidatus Glassbacteria bacterium RIFCSPLOWO2_12_FULL_58_11</name>
    <dbReference type="NCBI Taxonomy" id="1817867"/>
    <lineage>
        <taxon>Bacteria</taxon>
        <taxon>Candidatus Glassiibacteriota</taxon>
    </lineage>
</organism>
<reference evidence="3 4" key="1">
    <citation type="journal article" date="2016" name="Nat. Commun.">
        <title>Thousands of microbial genomes shed light on interconnected biogeochemical processes in an aquifer system.</title>
        <authorList>
            <person name="Anantharaman K."/>
            <person name="Brown C.T."/>
            <person name="Hug L.A."/>
            <person name="Sharon I."/>
            <person name="Castelle C.J."/>
            <person name="Probst A.J."/>
            <person name="Thomas B.C."/>
            <person name="Singh A."/>
            <person name="Wilkins M.J."/>
            <person name="Karaoz U."/>
            <person name="Brodie E.L."/>
            <person name="Williams K.H."/>
            <person name="Hubbard S.S."/>
            <person name="Banfield J.F."/>
        </authorList>
    </citation>
    <scope>NUCLEOTIDE SEQUENCE [LARGE SCALE GENOMIC DNA]</scope>
</reference>
<proteinExistence type="predicted"/>
<evidence type="ECO:0000313" key="4">
    <source>
        <dbReference type="Proteomes" id="UP000179129"/>
    </source>
</evidence>
<dbReference type="Pfam" id="PF03961">
    <property type="entry name" value="FapA"/>
    <property type="match status" value="1"/>
</dbReference>
<keyword evidence="1" id="KW-0175">Coiled coil</keyword>